<evidence type="ECO:0000313" key="1">
    <source>
        <dbReference type="EMBL" id="CAG8853162.1"/>
    </source>
</evidence>
<accession>A0ABN7XDD7</accession>
<keyword evidence="2" id="KW-1185">Reference proteome</keyword>
<comment type="caution">
    <text evidence="1">The sequence shown here is derived from an EMBL/GenBank/DDBJ whole genome shotgun (WGS) entry which is preliminary data.</text>
</comment>
<proteinExistence type="predicted"/>
<dbReference type="EMBL" id="CAJVQB010120877">
    <property type="protein sequence ID" value="CAG8853162.1"/>
    <property type="molecule type" value="Genomic_DNA"/>
</dbReference>
<reference evidence="1 2" key="1">
    <citation type="submission" date="2021-06" db="EMBL/GenBank/DDBJ databases">
        <authorList>
            <person name="Kallberg Y."/>
            <person name="Tangrot J."/>
            <person name="Rosling A."/>
        </authorList>
    </citation>
    <scope>NUCLEOTIDE SEQUENCE [LARGE SCALE GENOMIC DNA]</scope>
    <source>
        <strain evidence="1 2">120-4 pot B 10/14</strain>
    </source>
</reference>
<organism evidence="1 2">
    <name type="scientific">Gigaspora margarita</name>
    <dbReference type="NCBI Taxonomy" id="4874"/>
    <lineage>
        <taxon>Eukaryota</taxon>
        <taxon>Fungi</taxon>
        <taxon>Fungi incertae sedis</taxon>
        <taxon>Mucoromycota</taxon>
        <taxon>Glomeromycotina</taxon>
        <taxon>Glomeromycetes</taxon>
        <taxon>Diversisporales</taxon>
        <taxon>Gigasporaceae</taxon>
        <taxon>Gigaspora</taxon>
    </lineage>
</organism>
<sequence>DNQLHNHVTTKLKYLLSDHSYLVHKSIACFCLTNSCKEHVVLVTPILTLRIRVLKGTLIPATEEEIKNDQAEPELVEIYKSHRTYPVAKNDLVYWVDNQENPEGEGIKEGKK</sequence>
<dbReference type="Proteomes" id="UP000789901">
    <property type="component" value="Unassembled WGS sequence"/>
</dbReference>
<name>A0ABN7XDD7_GIGMA</name>
<feature type="non-terminal residue" evidence="1">
    <location>
        <position position="112"/>
    </location>
</feature>
<feature type="non-terminal residue" evidence="1">
    <location>
        <position position="1"/>
    </location>
</feature>
<protein>
    <submittedName>
        <fullName evidence="1">21468_t:CDS:1</fullName>
    </submittedName>
</protein>
<gene>
    <name evidence="1" type="ORF">GMARGA_LOCUS41983</name>
</gene>
<evidence type="ECO:0000313" key="2">
    <source>
        <dbReference type="Proteomes" id="UP000789901"/>
    </source>
</evidence>